<proteinExistence type="predicted"/>
<dbReference type="Pfam" id="PF01569">
    <property type="entry name" value="PAP2"/>
    <property type="match status" value="1"/>
</dbReference>
<feature type="transmembrane region" description="Helical" evidence="1">
    <location>
        <begin position="72"/>
        <end position="91"/>
    </location>
</feature>
<dbReference type="InterPro" id="IPR036938">
    <property type="entry name" value="PAP2/HPO_sf"/>
</dbReference>
<feature type="transmembrane region" description="Helical" evidence="1">
    <location>
        <begin position="98"/>
        <end position="117"/>
    </location>
</feature>
<dbReference type="AlphaFoldDB" id="A0A3N0V8Q9"/>
<evidence type="ECO:0000313" key="4">
    <source>
        <dbReference type="Proteomes" id="UP000282106"/>
    </source>
</evidence>
<protein>
    <submittedName>
        <fullName evidence="3">Phosphatase PAP2 family protein</fullName>
    </submittedName>
</protein>
<dbReference type="RefSeq" id="WP_123212212.1">
    <property type="nucleotide sequence ID" value="NZ_RJVO01000005.1"/>
</dbReference>
<accession>A0A3N0V8Q9</accession>
<feature type="transmembrane region" description="Helical" evidence="1">
    <location>
        <begin position="129"/>
        <end position="146"/>
    </location>
</feature>
<name>A0A3N0V8Q9_9GAMM</name>
<sequence length="201" mass="21419">MTLKLLLSRLTGFGDFALLSLLGLFVAAWLLWTGARRMALLWLIALGSCAALIALLKVYFNGCPLTELAMRSPSGHAGFGSFIYGGIALLAQSQRPRWQAGLIALAGGLWIAAIGYSRVVVRAHTGPEVLFGIAIGASVLFGFGLASRGRDHSRFPLLAAIVGAALGATLFHTLNWHPTFEAYLARLSHEYAALLPPCSNN</sequence>
<dbReference type="InterPro" id="IPR000326">
    <property type="entry name" value="PAP2/HPO"/>
</dbReference>
<evidence type="ECO:0000313" key="3">
    <source>
        <dbReference type="EMBL" id="ROH89190.1"/>
    </source>
</evidence>
<feature type="transmembrane region" description="Helical" evidence="1">
    <location>
        <begin position="39"/>
        <end position="60"/>
    </location>
</feature>
<feature type="transmembrane region" description="Helical" evidence="1">
    <location>
        <begin position="12"/>
        <end position="32"/>
    </location>
</feature>
<organism evidence="3 4">
    <name type="scientific">Stagnimonas aquatica</name>
    <dbReference type="NCBI Taxonomy" id="2689987"/>
    <lineage>
        <taxon>Bacteria</taxon>
        <taxon>Pseudomonadati</taxon>
        <taxon>Pseudomonadota</taxon>
        <taxon>Gammaproteobacteria</taxon>
        <taxon>Nevskiales</taxon>
        <taxon>Nevskiaceae</taxon>
        <taxon>Stagnimonas</taxon>
    </lineage>
</organism>
<keyword evidence="1" id="KW-0812">Transmembrane</keyword>
<dbReference type="EMBL" id="RJVO01000005">
    <property type="protein sequence ID" value="ROH89190.1"/>
    <property type="molecule type" value="Genomic_DNA"/>
</dbReference>
<keyword evidence="1" id="KW-0472">Membrane</keyword>
<gene>
    <name evidence="3" type="ORF">ED208_12355</name>
</gene>
<evidence type="ECO:0000256" key="1">
    <source>
        <dbReference type="SAM" id="Phobius"/>
    </source>
</evidence>
<dbReference type="Proteomes" id="UP000282106">
    <property type="component" value="Unassembled WGS sequence"/>
</dbReference>
<dbReference type="Gene3D" id="1.20.144.10">
    <property type="entry name" value="Phosphatidic acid phosphatase type 2/haloperoxidase"/>
    <property type="match status" value="1"/>
</dbReference>
<keyword evidence="4" id="KW-1185">Reference proteome</keyword>
<feature type="domain" description="Phosphatidic acid phosphatase type 2/haloperoxidase" evidence="2">
    <location>
        <begin position="72"/>
        <end position="141"/>
    </location>
</feature>
<evidence type="ECO:0000259" key="2">
    <source>
        <dbReference type="Pfam" id="PF01569"/>
    </source>
</evidence>
<keyword evidence="1" id="KW-1133">Transmembrane helix</keyword>
<reference evidence="3 4" key="1">
    <citation type="submission" date="2018-10" db="EMBL/GenBank/DDBJ databases">
        <authorList>
            <person name="Chen W.-M."/>
        </authorList>
    </citation>
    <scope>NUCLEOTIDE SEQUENCE [LARGE SCALE GENOMIC DNA]</scope>
    <source>
        <strain evidence="3 4">THS-13</strain>
    </source>
</reference>
<comment type="caution">
    <text evidence="3">The sequence shown here is derived from an EMBL/GenBank/DDBJ whole genome shotgun (WGS) entry which is preliminary data.</text>
</comment>
<feature type="transmembrane region" description="Helical" evidence="1">
    <location>
        <begin position="155"/>
        <end position="174"/>
    </location>
</feature>
<dbReference type="SUPFAM" id="SSF48317">
    <property type="entry name" value="Acid phosphatase/Vanadium-dependent haloperoxidase"/>
    <property type="match status" value="1"/>
</dbReference>
<dbReference type="InParanoid" id="A0A3N0V8Q9"/>
<dbReference type="CDD" id="cd01610">
    <property type="entry name" value="PAP2_like"/>
    <property type="match status" value="1"/>
</dbReference>